<gene>
    <name evidence="7" type="ORF">SAMN04488505_10748</name>
</gene>
<dbReference type="GO" id="GO:0016987">
    <property type="term" value="F:sigma factor activity"/>
    <property type="evidence" value="ECO:0007669"/>
    <property type="project" value="UniProtKB-KW"/>
</dbReference>
<evidence type="ECO:0000256" key="2">
    <source>
        <dbReference type="ARBA" id="ARBA00023015"/>
    </source>
</evidence>
<sequence>MLNTGFHNEEHLLHQFAAGEQAAFEAIFNEWYARLVFFVQRFSPSKEEAEDIVTESFTKLWMNRENFDAINKIRSFLYITSRNAAIDALRRRSKAAIQIPLEDQNLELPASPGDLESIHAEVIGAIFLEIEKLPKKCKQVMLLTYKEGLSTQEIAGKLNISVSNVTSQRSRAVSLLKIALLNKYPILVNILLPELLKQLFKNY</sequence>
<name>A0A1H8CD31_9BACT</name>
<proteinExistence type="inferred from homology"/>
<keyword evidence="8" id="KW-1185">Reference proteome</keyword>
<comment type="similarity">
    <text evidence="1">Belongs to the sigma-70 factor family. ECF subfamily.</text>
</comment>
<evidence type="ECO:0000259" key="6">
    <source>
        <dbReference type="Pfam" id="PF08281"/>
    </source>
</evidence>
<dbReference type="AlphaFoldDB" id="A0A1H8CD31"/>
<evidence type="ECO:0000256" key="4">
    <source>
        <dbReference type="ARBA" id="ARBA00023163"/>
    </source>
</evidence>
<dbReference type="InterPro" id="IPR013324">
    <property type="entry name" value="RNA_pol_sigma_r3/r4-like"/>
</dbReference>
<dbReference type="Gene3D" id="1.10.10.10">
    <property type="entry name" value="Winged helix-like DNA-binding domain superfamily/Winged helix DNA-binding domain"/>
    <property type="match status" value="1"/>
</dbReference>
<evidence type="ECO:0000313" key="8">
    <source>
        <dbReference type="Proteomes" id="UP000198984"/>
    </source>
</evidence>
<dbReference type="Proteomes" id="UP000198984">
    <property type="component" value="Unassembled WGS sequence"/>
</dbReference>
<dbReference type="Pfam" id="PF04542">
    <property type="entry name" value="Sigma70_r2"/>
    <property type="match status" value="1"/>
</dbReference>
<keyword evidence="2" id="KW-0805">Transcription regulation</keyword>
<dbReference type="SUPFAM" id="SSF88946">
    <property type="entry name" value="Sigma2 domain of RNA polymerase sigma factors"/>
    <property type="match status" value="1"/>
</dbReference>
<dbReference type="InterPro" id="IPR039425">
    <property type="entry name" value="RNA_pol_sigma-70-like"/>
</dbReference>
<keyword evidence="3" id="KW-0731">Sigma factor</keyword>
<feature type="domain" description="RNA polymerase sigma factor 70 region 4 type 2" evidence="6">
    <location>
        <begin position="129"/>
        <end position="174"/>
    </location>
</feature>
<organism evidence="7 8">
    <name type="scientific">Chitinophaga rupis</name>
    <dbReference type="NCBI Taxonomy" id="573321"/>
    <lineage>
        <taxon>Bacteria</taxon>
        <taxon>Pseudomonadati</taxon>
        <taxon>Bacteroidota</taxon>
        <taxon>Chitinophagia</taxon>
        <taxon>Chitinophagales</taxon>
        <taxon>Chitinophagaceae</taxon>
        <taxon>Chitinophaga</taxon>
    </lineage>
</organism>
<feature type="domain" description="RNA polymerase sigma-70 region 2" evidence="5">
    <location>
        <begin position="28"/>
        <end position="94"/>
    </location>
</feature>
<reference evidence="7 8" key="1">
    <citation type="submission" date="2016-10" db="EMBL/GenBank/DDBJ databases">
        <authorList>
            <person name="de Groot N.N."/>
        </authorList>
    </citation>
    <scope>NUCLEOTIDE SEQUENCE [LARGE SCALE GENOMIC DNA]</scope>
    <source>
        <strain evidence="7 8">DSM 21039</strain>
    </source>
</reference>
<accession>A0A1H8CD31</accession>
<dbReference type="InterPro" id="IPR014284">
    <property type="entry name" value="RNA_pol_sigma-70_dom"/>
</dbReference>
<keyword evidence="4" id="KW-0804">Transcription</keyword>
<evidence type="ECO:0000259" key="5">
    <source>
        <dbReference type="Pfam" id="PF04542"/>
    </source>
</evidence>
<dbReference type="EMBL" id="FOBB01000007">
    <property type="protein sequence ID" value="SEM92017.1"/>
    <property type="molecule type" value="Genomic_DNA"/>
</dbReference>
<protein>
    <submittedName>
        <fullName evidence="7">RNA polymerase sigma-70 factor, ECF subfamily</fullName>
    </submittedName>
</protein>
<dbReference type="OrthoDB" id="656273at2"/>
<evidence type="ECO:0000256" key="1">
    <source>
        <dbReference type="ARBA" id="ARBA00010641"/>
    </source>
</evidence>
<evidence type="ECO:0000256" key="3">
    <source>
        <dbReference type="ARBA" id="ARBA00023082"/>
    </source>
</evidence>
<dbReference type="PANTHER" id="PTHR43133">
    <property type="entry name" value="RNA POLYMERASE ECF-TYPE SIGMA FACTO"/>
    <property type="match status" value="1"/>
</dbReference>
<dbReference type="STRING" id="573321.SAMN04488505_10748"/>
<dbReference type="GO" id="GO:0006352">
    <property type="term" value="P:DNA-templated transcription initiation"/>
    <property type="evidence" value="ECO:0007669"/>
    <property type="project" value="InterPro"/>
</dbReference>
<dbReference type="SUPFAM" id="SSF88659">
    <property type="entry name" value="Sigma3 and sigma4 domains of RNA polymerase sigma factors"/>
    <property type="match status" value="1"/>
</dbReference>
<dbReference type="Gene3D" id="1.10.1740.10">
    <property type="match status" value="1"/>
</dbReference>
<dbReference type="PANTHER" id="PTHR43133:SF46">
    <property type="entry name" value="RNA POLYMERASE SIGMA-70 FACTOR ECF SUBFAMILY"/>
    <property type="match status" value="1"/>
</dbReference>
<dbReference type="NCBIfam" id="TIGR02937">
    <property type="entry name" value="sigma70-ECF"/>
    <property type="match status" value="1"/>
</dbReference>
<dbReference type="InterPro" id="IPR007627">
    <property type="entry name" value="RNA_pol_sigma70_r2"/>
</dbReference>
<dbReference type="InterPro" id="IPR013325">
    <property type="entry name" value="RNA_pol_sigma_r2"/>
</dbReference>
<evidence type="ECO:0000313" key="7">
    <source>
        <dbReference type="EMBL" id="SEM92017.1"/>
    </source>
</evidence>
<dbReference type="Pfam" id="PF08281">
    <property type="entry name" value="Sigma70_r4_2"/>
    <property type="match status" value="1"/>
</dbReference>
<dbReference type="InterPro" id="IPR013249">
    <property type="entry name" value="RNA_pol_sigma70_r4_t2"/>
</dbReference>
<dbReference type="GO" id="GO:0003677">
    <property type="term" value="F:DNA binding"/>
    <property type="evidence" value="ECO:0007669"/>
    <property type="project" value="InterPro"/>
</dbReference>
<dbReference type="RefSeq" id="WP_162277651.1">
    <property type="nucleotide sequence ID" value="NZ_FOBB01000007.1"/>
</dbReference>
<dbReference type="InterPro" id="IPR036388">
    <property type="entry name" value="WH-like_DNA-bd_sf"/>
</dbReference>